<evidence type="ECO:0000259" key="13">
    <source>
        <dbReference type="PROSITE" id="PS50026"/>
    </source>
</evidence>
<comment type="subcellular location">
    <subcellularLocation>
        <location evidence="1">Membrane</location>
        <topology evidence="1">Single-pass type I membrane protein</topology>
    </subcellularLocation>
</comment>
<dbReference type="InterPro" id="IPR000742">
    <property type="entry name" value="EGF"/>
</dbReference>
<dbReference type="GO" id="GO:0005540">
    <property type="term" value="F:hyaluronic acid binding"/>
    <property type="evidence" value="ECO:0007669"/>
    <property type="project" value="InterPro"/>
</dbReference>
<reference evidence="16" key="1">
    <citation type="submission" date="2025-08" db="UniProtKB">
        <authorList>
            <consortium name="Ensembl"/>
        </authorList>
    </citation>
    <scope>IDENTIFICATION</scope>
</reference>
<evidence type="ECO:0000259" key="14">
    <source>
        <dbReference type="PROSITE" id="PS50213"/>
    </source>
</evidence>
<proteinExistence type="predicted"/>
<dbReference type="Pfam" id="PF12947">
    <property type="entry name" value="EGF_3"/>
    <property type="match status" value="2"/>
</dbReference>
<dbReference type="PRINTS" id="PR01265">
    <property type="entry name" value="LINKMODULE"/>
</dbReference>
<keyword evidence="6 11" id="KW-1015">Disulfide bond</keyword>
<protein>
    <submittedName>
        <fullName evidence="16">Stabilin-1-like</fullName>
    </submittedName>
</protein>
<dbReference type="PROSITE" id="PS50963">
    <property type="entry name" value="LINK_2"/>
    <property type="match status" value="1"/>
</dbReference>
<dbReference type="Ensembl" id="ENSSGRT00000083693.1">
    <property type="protein sequence ID" value="ENSSGRP00000078590.1"/>
    <property type="gene ID" value="ENSSGRG00000039810.1"/>
</dbReference>
<feature type="domain" description="Link" evidence="15">
    <location>
        <begin position="252"/>
        <end position="345"/>
    </location>
</feature>
<evidence type="ECO:0000256" key="1">
    <source>
        <dbReference type="ARBA" id="ARBA00004479"/>
    </source>
</evidence>
<organism evidence="16 17">
    <name type="scientific">Sinocyclocheilus grahami</name>
    <name type="common">Dianchi golden-line fish</name>
    <name type="synonym">Barbus grahami</name>
    <dbReference type="NCBI Taxonomy" id="75366"/>
    <lineage>
        <taxon>Eukaryota</taxon>
        <taxon>Metazoa</taxon>
        <taxon>Chordata</taxon>
        <taxon>Craniata</taxon>
        <taxon>Vertebrata</taxon>
        <taxon>Euteleostomi</taxon>
        <taxon>Actinopterygii</taxon>
        <taxon>Neopterygii</taxon>
        <taxon>Teleostei</taxon>
        <taxon>Ostariophysi</taxon>
        <taxon>Cypriniformes</taxon>
        <taxon>Cyprinidae</taxon>
        <taxon>Cyprininae</taxon>
        <taxon>Sinocyclocheilus</taxon>
    </lineage>
</organism>
<dbReference type="InterPro" id="IPR000782">
    <property type="entry name" value="FAS1_domain"/>
</dbReference>
<evidence type="ECO:0000256" key="12">
    <source>
        <dbReference type="SAM" id="Phobius"/>
    </source>
</evidence>
<evidence type="ECO:0000256" key="6">
    <source>
        <dbReference type="ARBA" id="ARBA00023157"/>
    </source>
</evidence>
<dbReference type="PROSITE" id="PS01241">
    <property type="entry name" value="LINK_1"/>
    <property type="match status" value="1"/>
</dbReference>
<dbReference type="InterPro" id="IPR000538">
    <property type="entry name" value="Link_dom"/>
</dbReference>
<gene>
    <name evidence="16" type="primary">LOC107593096</name>
</gene>
<evidence type="ECO:0000256" key="8">
    <source>
        <dbReference type="ARBA" id="ARBA00023180"/>
    </source>
</evidence>
<evidence type="ECO:0000256" key="10">
    <source>
        <dbReference type="PROSITE-ProRule" id="PRU00076"/>
    </source>
</evidence>
<feature type="disulfide bond" evidence="11">
    <location>
        <begin position="274"/>
        <end position="343"/>
    </location>
</feature>
<dbReference type="PROSITE" id="PS01186">
    <property type="entry name" value="EGF_2"/>
    <property type="match status" value="3"/>
</dbReference>
<dbReference type="SMART" id="SM00181">
    <property type="entry name" value="EGF"/>
    <property type="match status" value="4"/>
</dbReference>
<evidence type="ECO:0000256" key="2">
    <source>
        <dbReference type="ARBA" id="ARBA00022536"/>
    </source>
</evidence>
<keyword evidence="5 12" id="KW-0472">Membrane</keyword>
<dbReference type="PROSITE" id="PS01248">
    <property type="entry name" value="EGF_LAM_1"/>
    <property type="match status" value="1"/>
</dbReference>
<dbReference type="Pfam" id="PF00193">
    <property type="entry name" value="Xlink"/>
    <property type="match status" value="1"/>
</dbReference>
<dbReference type="FunFam" id="2.10.25.10:FF:000040">
    <property type="entry name" value="Stabilin 2"/>
    <property type="match status" value="1"/>
</dbReference>
<evidence type="ECO:0000313" key="17">
    <source>
        <dbReference type="Proteomes" id="UP000472262"/>
    </source>
</evidence>
<dbReference type="InterPro" id="IPR002049">
    <property type="entry name" value="LE_dom"/>
</dbReference>
<keyword evidence="17" id="KW-1185">Reference proteome</keyword>
<evidence type="ECO:0000256" key="11">
    <source>
        <dbReference type="PROSITE-ProRule" id="PRU00323"/>
    </source>
</evidence>
<keyword evidence="3 12" id="KW-0812">Transmembrane</keyword>
<sequence length="528" mass="57412">MYRRPSYHGLYSYDFGYNSYRGGLGCNRICTKMTWSVKCCKNHFGRDCQVCPGGLEAPCGEHGDCDDGHTGTGMCKCHNSFRGTGCELCESNHFGPNCTACNCTSKGMCDYSRDSDGSCFCQEGWMGKYCESKIAPDLCSEYNGGCHEAADCLQTGINVTCSCRMGYSGDGHVCSPINRCVEEANGGCSDFAECIFTGPSERRCECLEGYVGNGIQCLEKVVPPVDRCLEDNGGCDPKATCKDLHFHMKTAGVFHLRSSEGKYKLNFSQAQLACEAEGATLATFKQLSDAQQLGMHLCVAGWMDGKKAGYPIRFPSAKCGDNHVGIVLYKEPVNASWPYDAYCYQMNEVSCECKPGYIGSGEFCNGDLASVVATTFKFSVFYTEGKNLLKSLSDKSLNITVFVPHNDGFSQTSAASHRSGHIYCTLSSKLSILLVSQDPQPQKLVNKKVILAWNIPAINGLIHVIDGPFRAPPVPVPAVPPISQSSGVAVTTVLIIFAIVGFVAGLAYYVLKHKNDAFRFQYFKVCSP</sequence>
<dbReference type="PROSITE" id="PS00022">
    <property type="entry name" value="EGF_1"/>
    <property type="match status" value="2"/>
</dbReference>
<dbReference type="InterPro" id="IPR016187">
    <property type="entry name" value="CTDL_fold"/>
</dbReference>
<dbReference type="SUPFAM" id="SSF82153">
    <property type="entry name" value="FAS1 domain"/>
    <property type="match status" value="1"/>
</dbReference>
<dbReference type="InterPro" id="IPR016186">
    <property type="entry name" value="C-type_lectin-like/link_sf"/>
</dbReference>
<evidence type="ECO:0000256" key="9">
    <source>
        <dbReference type="ARBA" id="ARBA00023292"/>
    </source>
</evidence>
<comment type="caution">
    <text evidence="10">Lacks conserved residue(s) required for the propagation of feature annotation.</text>
</comment>
<dbReference type="InterPro" id="IPR036378">
    <property type="entry name" value="FAS1_dom_sf"/>
</dbReference>
<keyword evidence="4 12" id="KW-1133">Transmembrane helix</keyword>
<name>A0A672QR89_SINGR</name>
<dbReference type="InterPro" id="IPR024731">
    <property type="entry name" value="NELL2-like_EGF"/>
</dbReference>
<keyword evidence="7" id="KW-0675">Receptor</keyword>
<evidence type="ECO:0000256" key="5">
    <source>
        <dbReference type="ARBA" id="ARBA00023136"/>
    </source>
</evidence>
<dbReference type="PANTHER" id="PTHR24038:SF8">
    <property type="entry name" value="STABILIN-1"/>
    <property type="match status" value="1"/>
</dbReference>
<evidence type="ECO:0000256" key="4">
    <source>
        <dbReference type="ARBA" id="ARBA00022989"/>
    </source>
</evidence>
<evidence type="ECO:0000259" key="15">
    <source>
        <dbReference type="PROSITE" id="PS50963"/>
    </source>
</evidence>
<dbReference type="SUPFAM" id="SSF57196">
    <property type="entry name" value="EGF/Laminin"/>
    <property type="match status" value="1"/>
</dbReference>
<dbReference type="GO" id="GO:0007155">
    <property type="term" value="P:cell adhesion"/>
    <property type="evidence" value="ECO:0007669"/>
    <property type="project" value="InterPro"/>
</dbReference>
<feature type="disulfide bond" evidence="11">
    <location>
        <begin position="298"/>
        <end position="319"/>
    </location>
</feature>
<reference evidence="16" key="2">
    <citation type="submission" date="2025-09" db="UniProtKB">
        <authorList>
            <consortium name="Ensembl"/>
        </authorList>
    </citation>
    <scope>IDENTIFICATION</scope>
</reference>
<keyword evidence="2 10" id="KW-0245">EGF-like domain</keyword>
<dbReference type="PROSITE" id="PS50026">
    <property type="entry name" value="EGF_3"/>
    <property type="match status" value="2"/>
</dbReference>
<dbReference type="SUPFAM" id="SSF56436">
    <property type="entry name" value="C-type lectin-like"/>
    <property type="match status" value="1"/>
</dbReference>
<evidence type="ECO:0000256" key="3">
    <source>
        <dbReference type="ARBA" id="ARBA00022692"/>
    </source>
</evidence>
<evidence type="ECO:0000313" key="16">
    <source>
        <dbReference type="Ensembl" id="ENSSGRP00000078590.1"/>
    </source>
</evidence>
<feature type="domain" description="EGF-like" evidence="13">
    <location>
        <begin position="176"/>
        <end position="218"/>
    </location>
</feature>
<dbReference type="FunFam" id="3.10.100.10:FF:000001">
    <property type="entry name" value="Hyaluronan proteoglycan link protein 1"/>
    <property type="match status" value="1"/>
</dbReference>
<keyword evidence="9" id="KW-0424">Laminin EGF-like domain</keyword>
<keyword evidence="8" id="KW-0325">Glycoprotein</keyword>
<dbReference type="Gene3D" id="3.10.100.10">
    <property type="entry name" value="Mannose-Binding Protein A, subunit A"/>
    <property type="match status" value="1"/>
</dbReference>
<feature type="domain" description="FAS1" evidence="14">
    <location>
        <begin position="365"/>
        <end position="469"/>
    </location>
</feature>
<dbReference type="SMART" id="SM00445">
    <property type="entry name" value="LINK"/>
    <property type="match status" value="1"/>
</dbReference>
<dbReference type="Gene3D" id="2.10.25.10">
    <property type="entry name" value="Laminin"/>
    <property type="match status" value="2"/>
</dbReference>
<accession>A0A672QR89</accession>
<dbReference type="Proteomes" id="UP000472262">
    <property type="component" value="Unassembled WGS sequence"/>
</dbReference>
<dbReference type="PROSITE" id="PS50213">
    <property type="entry name" value="FAS1"/>
    <property type="match status" value="1"/>
</dbReference>
<dbReference type="GO" id="GO:0016020">
    <property type="term" value="C:membrane"/>
    <property type="evidence" value="ECO:0007669"/>
    <property type="project" value="UniProtKB-SubCell"/>
</dbReference>
<dbReference type="AlphaFoldDB" id="A0A672QR89"/>
<dbReference type="PANTHER" id="PTHR24038">
    <property type="entry name" value="STABILIN"/>
    <property type="match status" value="1"/>
</dbReference>
<feature type="domain" description="EGF-like" evidence="13">
    <location>
        <begin position="135"/>
        <end position="175"/>
    </location>
</feature>
<evidence type="ECO:0000256" key="7">
    <source>
        <dbReference type="ARBA" id="ARBA00023170"/>
    </source>
</evidence>
<feature type="transmembrane region" description="Helical" evidence="12">
    <location>
        <begin position="488"/>
        <end position="511"/>
    </location>
</feature>